<dbReference type="InterPro" id="IPR003439">
    <property type="entry name" value="ABC_transporter-like_ATP-bd"/>
</dbReference>
<organism evidence="7 8">
    <name type="scientific">Mucilaginibacter terrigena</name>
    <dbReference type="NCBI Taxonomy" id="2492395"/>
    <lineage>
        <taxon>Bacteria</taxon>
        <taxon>Pseudomonadati</taxon>
        <taxon>Bacteroidota</taxon>
        <taxon>Sphingobacteriia</taxon>
        <taxon>Sphingobacteriales</taxon>
        <taxon>Sphingobacteriaceae</taxon>
        <taxon>Mucilaginibacter</taxon>
    </lineage>
</organism>
<reference evidence="7 8" key="1">
    <citation type="submission" date="2019-02" db="EMBL/GenBank/DDBJ databases">
        <title>Bacterial novel species Mucilaginibacter sp. 17JY9-4 isolated from soil.</title>
        <authorList>
            <person name="Jung H.-Y."/>
        </authorList>
    </citation>
    <scope>NUCLEOTIDE SEQUENCE [LARGE SCALE GENOMIC DNA]</scope>
    <source>
        <strain evidence="7 8">17JY9-4</strain>
    </source>
</reference>
<proteinExistence type="inferred from homology"/>
<evidence type="ECO:0000256" key="1">
    <source>
        <dbReference type="ARBA" id="ARBA00005417"/>
    </source>
</evidence>
<dbReference type="InterPro" id="IPR017871">
    <property type="entry name" value="ABC_transporter-like_CS"/>
</dbReference>
<protein>
    <submittedName>
        <fullName evidence="7">ABC transporter ATP-binding protein</fullName>
    </submittedName>
</protein>
<dbReference type="Pfam" id="PF00005">
    <property type="entry name" value="ABC_tran"/>
    <property type="match status" value="1"/>
</dbReference>
<dbReference type="SMART" id="SM00382">
    <property type="entry name" value="AAA"/>
    <property type="match status" value="1"/>
</dbReference>
<dbReference type="OrthoDB" id="9785229at2"/>
<dbReference type="GO" id="GO:0016887">
    <property type="term" value="F:ATP hydrolysis activity"/>
    <property type="evidence" value="ECO:0007669"/>
    <property type="project" value="InterPro"/>
</dbReference>
<accession>A0A4Q5LL99</accession>
<sequence length="301" mass="34278">MLSIRNIVKQYAGHRALDDVSLEVESGKIFGLLGPNGAGKTSLIRIINQITAPDSGEILFNGVKLNQSHIERIGYLPEERGLYKKMEIGEQMIYLARLKGLTRDDATQKLKFWFKKLDMESWWKKKIEELSKGMQQKAQFVATVLHEPDLIILDEPFSGFDPVNAELIKDEILELNRKGATILFSTHRMESVEELCDSIALIHKSHKILDGRVKHIRNSYKNETYLVEYTGDQLAFDGSQPFEVISETAGEDNSNTIKIKLSDNSANDVLQYLLPKTRINMLQEVIPSMNEIFIEKVNLIN</sequence>
<evidence type="ECO:0000256" key="5">
    <source>
        <dbReference type="ARBA" id="ARBA00022840"/>
    </source>
</evidence>
<evidence type="ECO:0000256" key="3">
    <source>
        <dbReference type="ARBA" id="ARBA00022458"/>
    </source>
</evidence>
<dbReference type="Pfam" id="PF13732">
    <property type="entry name" value="DrrA1-3_C"/>
    <property type="match status" value="1"/>
</dbReference>
<dbReference type="EMBL" id="SEWG01000009">
    <property type="protein sequence ID" value="RYU86555.1"/>
    <property type="molecule type" value="Genomic_DNA"/>
</dbReference>
<dbReference type="InterPro" id="IPR027417">
    <property type="entry name" value="P-loop_NTPase"/>
</dbReference>
<keyword evidence="8" id="KW-1185">Reference proteome</keyword>
<dbReference type="InterPro" id="IPR050763">
    <property type="entry name" value="ABC_transporter_ATP-binding"/>
</dbReference>
<evidence type="ECO:0000256" key="4">
    <source>
        <dbReference type="ARBA" id="ARBA00022741"/>
    </source>
</evidence>
<feature type="domain" description="ABC transporter" evidence="6">
    <location>
        <begin position="2"/>
        <end position="229"/>
    </location>
</feature>
<keyword evidence="4" id="KW-0547">Nucleotide-binding</keyword>
<gene>
    <name evidence="7" type="ORF">EWM62_18040</name>
</gene>
<dbReference type="PANTHER" id="PTHR42711">
    <property type="entry name" value="ABC TRANSPORTER ATP-BINDING PROTEIN"/>
    <property type="match status" value="1"/>
</dbReference>
<keyword evidence="3" id="KW-0536">Nodulation</keyword>
<dbReference type="Proteomes" id="UP000293331">
    <property type="component" value="Unassembled WGS sequence"/>
</dbReference>
<comment type="caution">
    <text evidence="7">The sequence shown here is derived from an EMBL/GenBank/DDBJ whole genome shotgun (WGS) entry which is preliminary data.</text>
</comment>
<evidence type="ECO:0000313" key="7">
    <source>
        <dbReference type="EMBL" id="RYU86555.1"/>
    </source>
</evidence>
<evidence type="ECO:0000259" key="6">
    <source>
        <dbReference type="PROSITE" id="PS50893"/>
    </source>
</evidence>
<dbReference type="AlphaFoldDB" id="A0A4Q5LL99"/>
<dbReference type="InterPro" id="IPR025302">
    <property type="entry name" value="DrrA1/2-like_C"/>
</dbReference>
<dbReference type="RefSeq" id="WP_129878074.1">
    <property type="nucleotide sequence ID" value="NZ_SEWG01000009.1"/>
</dbReference>
<dbReference type="InterPro" id="IPR003593">
    <property type="entry name" value="AAA+_ATPase"/>
</dbReference>
<dbReference type="PROSITE" id="PS00211">
    <property type="entry name" value="ABC_TRANSPORTER_1"/>
    <property type="match status" value="1"/>
</dbReference>
<keyword evidence="2" id="KW-0813">Transport</keyword>
<dbReference type="Gene3D" id="3.40.50.300">
    <property type="entry name" value="P-loop containing nucleotide triphosphate hydrolases"/>
    <property type="match status" value="1"/>
</dbReference>
<dbReference type="GO" id="GO:0005524">
    <property type="term" value="F:ATP binding"/>
    <property type="evidence" value="ECO:0007669"/>
    <property type="project" value="UniProtKB-KW"/>
</dbReference>
<dbReference type="PANTHER" id="PTHR42711:SF5">
    <property type="entry name" value="ABC TRANSPORTER ATP-BINDING PROTEIN NATA"/>
    <property type="match status" value="1"/>
</dbReference>
<name>A0A4Q5LL99_9SPHI</name>
<dbReference type="SUPFAM" id="SSF52540">
    <property type="entry name" value="P-loop containing nucleoside triphosphate hydrolases"/>
    <property type="match status" value="1"/>
</dbReference>
<evidence type="ECO:0000313" key="8">
    <source>
        <dbReference type="Proteomes" id="UP000293331"/>
    </source>
</evidence>
<dbReference type="PROSITE" id="PS50893">
    <property type="entry name" value="ABC_TRANSPORTER_2"/>
    <property type="match status" value="1"/>
</dbReference>
<keyword evidence="5 7" id="KW-0067">ATP-binding</keyword>
<evidence type="ECO:0000256" key="2">
    <source>
        <dbReference type="ARBA" id="ARBA00022448"/>
    </source>
</evidence>
<comment type="similarity">
    <text evidence="1">Belongs to the ABC transporter superfamily.</text>
</comment>